<feature type="domain" description="Band 7" evidence="3">
    <location>
        <begin position="26"/>
        <end position="184"/>
    </location>
</feature>
<dbReference type="CDD" id="cd08829">
    <property type="entry name" value="SPFH_paraslipin"/>
    <property type="match status" value="1"/>
</dbReference>
<proteinExistence type="inferred from homology"/>
<dbReference type="InterPro" id="IPR036013">
    <property type="entry name" value="Band_7/SPFH_dom_sf"/>
</dbReference>
<evidence type="ECO:0000259" key="3">
    <source>
        <dbReference type="SMART" id="SM00244"/>
    </source>
</evidence>
<name>A0A7S6WPD7_9SPIR</name>
<dbReference type="Proteomes" id="UP000593915">
    <property type="component" value="Chromosome"/>
</dbReference>
<dbReference type="GO" id="GO:0005886">
    <property type="term" value="C:plasma membrane"/>
    <property type="evidence" value="ECO:0007669"/>
    <property type="project" value="UniProtKB-ARBA"/>
</dbReference>
<dbReference type="InterPro" id="IPR050710">
    <property type="entry name" value="Band7/mec-2_domain"/>
</dbReference>
<dbReference type="FunFam" id="3.30.479.30:FF:000004">
    <property type="entry name" value="Putative membrane protease family, stomatin"/>
    <property type="match status" value="1"/>
</dbReference>
<dbReference type="PRINTS" id="PR00721">
    <property type="entry name" value="STOMATIN"/>
</dbReference>
<dbReference type="InterPro" id="IPR001107">
    <property type="entry name" value="Band_7"/>
</dbReference>
<dbReference type="EMBL" id="CP061839">
    <property type="protein sequence ID" value="QOW60855.1"/>
    <property type="molecule type" value="Genomic_DNA"/>
</dbReference>
<reference evidence="4 5" key="1">
    <citation type="submission" date="2020-09" db="EMBL/GenBank/DDBJ databases">
        <title>Characterization of Treponema spp. from bovine digital dermatitis in Korea.</title>
        <authorList>
            <person name="Espiritu H.M."/>
            <person name="Cho Y.I."/>
            <person name="Mamuad L."/>
        </authorList>
    </citation>
    <scope>NUCLEOTIDE SEQUENCE [LARGE SCALE GENOMIC DNA]</scope>
    <source>
        <strain evidence="4 5">KS1</strain>
    </source>
</reference>
<dbReference type="RefSeq" id="WP_024469610.1">
    <property type="nucleotide sequence ID" value="NZ_CP045670.1"/>
</dbReference>
<gene>
    <name evidence="4" type="ORF">IFE08_00010</name>
</gene>
<comment type="subcellular location">
    <subcellularLocation>
        <location evidence="1">Membrane</location>
        <topology evidence="1">Single-pass membrane protein</topology>
    </subcellularLocation>
</comment>
<dbReference type="Gene3D" id="3.30.479.30">
    <property type="entry name" value="Band 7 domain"/>
    <property type="match status" value="1"/>
</dbReference>
<evidence type="ECO:0000313" key="4">
    <source>
        <dbReference type="EMBL" id="QOW60855.1"/>
    </source>
</evidence>
<dbReference type="SMART" id="SM00244">
    <property type="entry name" value="PHB"/>
    <property type="match status" value="1"/>
</dbReference>
<protein>
    <submittedName>
        <fullName evidence="4">Paraslipin</fullName>
    </submittedName>
</protein>
<dbReference type="GO" id="GO:0098552">
    <property type="term" value="C:side of membrane"/>
    <property type="evidence" value="ECO:0007669"/>
    <property type="project" value="UniProtKB-ARBA"/>
</dbReference>
<dbReference type="AlphaFoldDB" id="A0A7S6WPD7"/>
<organism evidence="4 5">
    <name type="scientific">Treponema pedis</name>
    <dbReference type="NCBI Taxonomy" id="409322"/>
    <lineage>
        <taxon>Bacteria</taxon>
        <taxon>Pseudomonadati</taxon>
        <taxon>Spirochaetota</taxon>
        <taxon>Spirochaetia</taxon>
        <taxon>Spirochaetales</taxon>
        <taxon>Treponemataceae</taxon>
        <taxon>Treponema</taxon>
    </lineage>
</organism>
<evidence type="ECO:0000256" key="2">
    <source>
        <dbReference type="ARBA" id="ARBA00008164"/>
    </source>
</evidence>
<sequence>MPSLNFIVSTVIVSLIALVFIIALFKSIRIVPHKMTLIVERLGKYHATLDAGFHILFPFIDKVRYRQTLKEQAIDVPAQDCFTKDNVQVRIDGILYLQVFDSIKASYGIRDYRYATILLAQTTMRSVVGQLDLDDTFEAREQINAQVVKAVDEASDPWGVKVTRYEIQNIRVSESIMEAMENQMKAEREKRAEIARSVGEMETVINLSRAAYEEAVNISAGEKERMINEAEGQAKEIVAVAEATAEGIKKIAASTQLQGGMEAAKLTVSQEWINALSSIEENAKIIMSADLTDIKKMTIEAAEEIIK</sequence>
<dbReference type="SUPFAM" id="SSF117892">
    <property type="entry name" value="Band 7/SPFH domain"/>
    <property type="match status" value="1"/>
</dbReference>
<dbReference type="PANTHER" id="PTHR43327:SF10">
    <property type="entry name" value="STOMATIN-LIKE PROTEIN 2, MITOCHONDRIAL"/>
    <property type="match status" value="1"/>
</dbReference>
<dbReference type="Pfam" id="PF01145">
    <property type="entry name" value="Band_7"/>
    <property type="match status" value="1"/>
</dbReference>
<evidence type="ECO:0000256" key="1">
    <source>
        <dbReference type="ARBA" id="ARBA00004167"/>
    </source>
</evidence>
<dbReference type="InterPro" id="IPR001972">
    <property type="entry name" value="Stomatin_HflK_fam"/>
</dbReference>
<accession>A0A7S6WPD7</accession>
<evidence type="ECO:0000313" key="5">
    <source>
        <dbReference type="Proteomes" id="UP000593915"/>
    </source>
</evidence>
<comment type="similarity">
    <text evidence="2">Belongs to the band 7/mec-2 family.</text>
</comment>
<dbReference type="PANTHER" id="PTHR43327">
    <property type="entry name" value="STOMATIN-LIKE PROTEIN 2, MITOCHONDRIAL"/>
    <property type="match status" value="1"/>
</dbReference>